<dbReference type="RefSeq" id="WP_243537834.1">
    <property type="nucleotide sequence ID" value="NZ_CP093442.1"/>
</dbReference>
<accession>A0ABY4CA87</accession>
<reference evidence="2" key="1">
    <citation type="submission" date="2022-03" db="EMBL/GenBank/DDBJ databases">
        <title>Genome Identification and Characterization of new species Bdellovibrio reynosense LBG001 sp. nov. from a Mexico soil sample.</title>
        <authorList>
            <person name="Camilli A."/>
            <person name="Ajao Y."/>
            <person name="Guo X."/>
        </authorList>
    </citation>
    <scope>NUCLEOTIDE SEQUENCE</scope>
    <source>
        <strain evidence="2">LBG001</strain>
    </source>
</reference>
<feature type="signal peptide" evidence="1">
    <location>
        <begin position="1"/>
        <end position="19"/>
    </location>
</feature>
<dbReference type="Pfam" id="PF11853">
    <property type="entry name" value="DUF3373"/>
    <property type="match status" value="1"/>
</dbReference>
<evidence type="ECO:0000313" key="2">
    <source>
        <dbReference type="EMBL" id="UOF01394.1"/>
    </source>
</evidence>
<gene>
    <name evidence="2" type="ORF">MNR06_00310</name>
</gene>
<organism evidence="2 3">
    <name type="scientific">Bdellovibrio reynosensis</name>
    <dbReference type="NCBI Taxonomy" id="2835041"/>
    <lineage>
        <taxon>Bacteria</taxon>
        <taxon>Pseudomonadati</taxon>
        <taxon>Bdellovibrionota</taxon>
        <taxon>Bdellovibrionia</taxon>
        <taxon>Bdellovibrionales</taxon>
        <taxon>Pseudobdellovibrionaceae</taxon>
        <taxon>Bdellovibrio</taxon>
    </lineage>
</organism>
<keyword evidence="3" id="KW-1185">Reference proteome</keyword>
<feature type="chain" id="PRO_5045935785" evidence="1">
    <location>
        <begin position="20"/>
        <end position="446"/>
    </location>
</feature>
<keyword evidence="1" id="KW-0732">Signal</keyword>
<sequence>MKRFVLFLFLAIFSSSALAQQSDDDPALIERARILEEKLNALQAEQELDFITFGGQMTSSYDDINVKETYPDTIDATGLQYLRLRYSFDMYMDLDPRLKVYTRMTTTKFYNRVTAQGLVTRPTDLDAAHKYNGPSVILEKGYLDYSATPDLVLSIGKLPTVEGFPSHLWDNQPRQGTYPYMNFNIPLDGIAATYKISEDLPEGHILALRALYTPITFVNLGDGSNSYINPPKEDTNGTTPVGRDVTPMSNAFTLQLDYSAQDSPLGKSNSLIYQATKLRDLPLPSGMGTSSLSYSGEIHTLYVEFMDFLLSRFDITAMYSYTIIDAYGFFAPGLGAGGTTREAHMYGQSLLISGRYKFNKWILGAEYIQNSRQAFSFSTADEDLIRFYRNPGFGYHIYFTKRLNDFLTLRIGYRDKTQNNYYVGPGPIYSTDRDIRNYYIRLRTDF</sequence>
<dbReference type="InterPro" id="IPR021803">
    <property type="entry name" value="DUF3373"/>
</dbReference>
<evidence type="ECO:0000256" key="1">
    <source>
        <dbReference type="SAM" id="SignalP"/>
    </source>
</evidence>
<evidence type="ECO:0000313" key="3">
    <source>
        <dbReference type="Proteomes" id="UP000830116"/>
    </source>
</evidence>
<proteinExistence type="predicted"/>
<dbReference type="Proteomes" id="UP000830116">
    <property type="component" value="Chromosome"/>
</dbReference>
<name>A0ABY4CA87_9BACT</name>
<dbReference type="EMBL" id="CP093442">
    <property type="protein sequence ID" value="UOF01394.1"/>
    <property type="molecule type" value="Genomic_DNA"/>
</dbReference>
<protein>
    <submittedName>
        <fullName evidence="2">DUF3373 family protein</fullName>
    </submittedName>
</protein>